<dbReference type="AlphaFoldDB" id="A0A0J6FM77"/>
<name>A0A0J6FM77_COCPO</name>
<gene>
    <name evidence="1" type="ORF">CPAG_06841</name>
</gene>
<dbReference type="VEuPathDB" id="FungiDB:CPAG_06841"/>
<accession>A0A0J6FM77</accession>
<sequence>MREQLSTSGSHQHHPFFLFCLLVQADVLQRFFDSGAGLSEGRSGCWEAESRHNYITSGNFVRSNPAHRSAVSLQPTAHLQVADQLRENFDVGCLDRGIFPELEPGILLLDGGLASNTEDFRSCWRYTRIRRAAVEEPGS</sequence>
<evidence type="ECO:0000313" key="2">
    <source>
        <dbReference type="Proteomes" id="UP000054567"/>
    </source>
</evidence>
<evidence type="ECO:0000313" key="1">
    <source>
        <dbReference type="EMBL" id="KMM70530.1"/>
    </source>
</evidence>
<proteinExistence type="predicted"/>
<protein>
    <submittedName>
        <fullName evidence="1">Uncharacterized protein</fullName>
    </submittedName>
</protein>
<dbReference type="EMBL" id="DS268112">
    <property type="protein sequence ID" value="KMM70530.1"/>
    <property type="molecule type" value="Genomic_DNA"/>
</dbReference>
<reference evidence="2" key="2">
    <citation type="journal article" date="2009" name="Genome Res.">
        <title>Comparative genomic analyses of the human fungal pathogens Coccidioides and their relatives.</title>
        <authorList>
            <person name="Sharpton T.J."/>
            <person name="Stajich J.E."/>
            <person name="Rounsley S.D."/>
            <person name="Gardner M.J."/>
            <person name="Wortman J.R."/>
            <person name="Jordar V.S."/>
            <person name="Maiti R."/>
            <person name="Kodira C.D."/>
            <person name="Neafsey D.E."/>
            <person name="Zeng Q."/>
            <person name="Hung C.-Y."/>
            <person name="McMahan C."/>
            <person name="Muszewska A."/>
            <person name="Grynberg M."/>
            <person name="Mandel M.A."/>
            <person name="Kellner E.M."/>
            <person name="Barker B.M."/>
            <person name="Galgiani J.N."/>
            <person name="Orbach M.J."/>
            <person name="Kirkland T.N."/>
            <person name="Cole G.T."/>
            <person name="Henn M.R."/>
            <person name="Birren B.W."/>
            <person name="Taylor J.W."/>
        </authorList>
    </citation>
    <scope>NUCLEOTIDE SEQUENCE [LARGE SCALE GENOMIC DNA]</scope>
    <source>
        <strain evidence="2">RMSCC 3488</strain>
    </source>
</reference>
<dbReference type="Proteomes" id="UP000054567">
    <property type="component" value="Unassembled WGS sequence"/>
</dbReference>
<reference evidence="2" key="3">
    <citation type="journal article" date="2010" name="Genome Res.">
        <title>Population genomic sequencing of Coccidioides fungi reveals recent hybridization and transposon control.</title>
        <authorList>
            <person name="Neafsey D.E."/>
            <person name="Barker B.M."/>
            <person name="Sharpton T.J."/>
            <person name="Stajich J.E."/>
            <person name="Park D.J."/>
            <person name="Whiston E."/>
            <person name="Hung C.-Y."/>
            <person name="McMahan C."/>
            <person name="White J."/>
            <person name="Sykes S."/>
            <person name="Heiman D."/>
            <person name="Young S."/>
            <person name="Zeng Q."/>
            <person name="Abouelleil A."/>
            <person name="Aftuck L."/>
            <person name="Bessette D."/>
            <person name="Brown A."/>
            <person name="FitzGerald M."/>
            <person name="Lui A."/>
            <person name="Macdonald J.P."/>
            <person name="Priest M."/>
            <person name="Orbach M.J."/>
            <person name="Galgiani J.N."/>
            <person name="Kirkland T.N."/>
            <person name="Cole G.T."/>
            <person name="Birren B.W."/>
            <person name="Henn M.R."/>
            <person name="Taylor J.W."/>
            <person name="Rounsley S.D."/>
        </authorList>
    </citation>
    <scope>NUCLEOTIDE SEQUENCE [LARGE SCALE GENOMIC DNA]</scope>
    <source>
        <strain evidence="2">RMSCC 3488</strain>
    </source>
</reference>
<reference evidence="1 2" key="1">
    <citation type="submission" date="2007-06" db="EMBL/GenBank/DDBJ databases">
        <title>The Genome Sequence of Coccidioides posadasii RMSCC_3488.</title>
        <authorList>
            <consortium name="Coccidioides Genome Resources Consortium"/>
            <consortium name="The Broad Institute Genome Sequencing Platform"/>
            <person name="Henn M.R."/>
            <person name="Sykes S."/>
            <person name="Young S."/>
            <person name="Jaffe D."/>
            <person name="Berlin A."/>
            <person name="Alvarez P."/>
            <person name="Butler J."/>
            <person name="Gnerre S."/>
            <person name="Grabherr M."/>
            <person name="Mauceli E."/>
            <person name="Brockman W."/>
            <person name="Kodira C."/>
            <person name="Alvarado L."/>
            <person name="Zeng Q."/>
            <person name="Crawford M."/>
            <person name="Antoine C."/>
            <person name="Devon K."/>
            <person name="Galgiani J."/>
            <person name="Orsborn K."/>
            <person name="Lewis M.L."/>
            <person name="Nusbaum C."/>
            <person name="Galagan J."/>
            <person name="Birren B."/>
        </authorList>
    </citation>
    <scope>NUCLEOTIDE SEQUENCE [LARGE SCALE GENOMIC DNA]</scope>
    <source>
        <strain evidence="1 2">RMSCC 3488</strain>
    </source>
</reference>
<organism evidence="1 2">
    <name type="scientific">Coccidioides posadasii RMSCC 3488</name>
    <dbReference type="NCBI Taxonomy" id="454284"/>
    <lineage>
        <taxon>Eukaryota</taxon>
        <taxon>Fungi</taxon>
        <taxon>Dikarya</taxon>
        <taxon>Ascomycota</taxon>
        <taxon>Pezizomycotina</taxon>
        <taxon>Eurotiomycetes</taxon>
        <taxon>Eurotiomycetidae</taxon>
        <taxon>Onygenales</taxon>
        <taxon>Onygenaceae</taxon>
        <taxon>Coccidioides</taxon>
    </lineage>
</organism>